<dbReference type="PROSITE" id="PS50965">
    <property type="entry name" value="NERD"/>
    <property type="match status" value="1"/>
</dbReference>
<name>A0ABY8V4A4_9BACI</name>
<sequence length="323" mass="37766">MKERKLPPVLLQEEALLRRLPDRHGKRSILEGSLSKRWAGYRGEQALDYELKTLPFRKYFIFHDLRLRVFGSSFQIDTLVLTPQVAFLIEVKNIAGTLSLNGDGGQFTRLVNGREERLPSPLAQVKAQQSKFENWLHFHKIYSYPIVPIVAISNATSRLDIRNTSVRVTHLEETLEQIKALHTEYENRRSYDLTTLSRLLNQEHTPFHSNITSAYSIAHEEILKGIQCPQCQQYSMMRINRLWECPFCQKRSSTAHRQAIVDYFLLFNSALTNRKCCEQLLLPYPESQQLVSKLLKRMRLSYEGSTKGRKYHRPDDMEKWIRG</sequence>
<organism evidence="2 3">
    <name type="scientific">Pontibacillus chungwhensis</name>
    <dbReference type="NCBI Taxonomy" id="265426"/>
    <lineage>
        <taxon>Bacteria</taxon>
        <taxon>Bacillati</taxon>
        <taxon>Bacillota</taxon>
        <taxon>Bacilli</taxon>
        <taxon>Bacillales</taxon>
        <taxon>Bacillaceae</taxon>
        <taxon>Pontibacillus</taxon>
    </lineage>
</organism>
<evidence type="ECO:0000313" key="3">
    <source>
        <dbReference type="Proteomes" id="UP001236652"/>
    </source>
</evidence>
<dbReference type="EMBL" id="CP126446">
    <property type="protein sequence ID" value="WIG00259.1"/>
    <property type="molecule type" value="Genomic_DNA"/>
</dbReference>
<accession>A0ABY8V4A4</accession>
<dbReference type="Proteomes" id="UP001236652">
    <property type="component" value="Chromosome"/>
</dbReference>
<evidence type="ECO:0000313" key="2">
    <source>
        <dbReference type="EMBL" id="WIG00259.1"/>
    </source>
</evidence>
<dbReference type="Pfam" id="PF08378">
    <property type="entry name" value="NERD"/>
    <property type="match status" value="1"/>
</dbReference>
<dbReference type="InterPro" id="IPR011528">
    <property type="entry name" value="NERD"/>
</dbReference>
<protein>
    <submittedName>
        <fullName evidence="2">Nuclease-related domain-containing protein</fullName>
    </submittedName>
</protein>
<proteinExistence type="predicted"/>
<dbReference type="RefSeq" id="WP_231417924.1">
    <property type="nucleotide sequence ID" value="NZ_CP126446.1"/>
</dbReference>
<gene>
    <name evidence="2" type="ORF">QNI29_18490</name>
</gene>
<keyword evidence="3" id="KW-1185">Reference proteome</keyword>
<reference evidence="2 3" key="1">
    <citation type="submission" date="2023-05" db="EMBL/GenBank/DDBJ databases">
        <title>Comparative genomics reveals the evidence of polycyclic aromatic hydrocarbons degradation in moderately halophilic genus Pontibacillus.</title>
        <authorList>
            <person name="Yang H."/>
            <person name="Qian Z."/>
        </authorList>
    </citation>
    <scope>NUCLEOTIDE SEQUENCE [LARGE SCALE GENOMIC DNA]</scope>
    <source>
        <strain evidence="3">HN14</strain>
    </source>
</reference>
<evidence type="ECO:0000259" key="1">
    <source>
        <dbReference type="PROSITE" id="PS50965"/>
    </source>
</evidence>
<feature type="domain" description="NERD" evidence="1">
    <location>
        <begin position="39"/>
        <end position="155"/>
    </location>
</feature>